<dbReference type="InterPro" id="IPR012373">
    <property type="entry name" value="Ferrdict_sens_TM"/>
</dbReference>
<proteinExistence type="predicted"/>
<name>A0ABT4PG89_9BACT</name>
<keyword evidence="1" id="KW-0812">Transmembrane</keyword>
<evidence type="ECO:0000256" key="1">
    <source>
        <dbReference type="SAM" id="Phobius"/>
    </source>
</evidence>
<dbReference type="InterPro" id="IPR006860">
    <property type="entry name" value="FecR"/>
</dbReference>
<protein>
    <submittedName>
        <fullName evidence="3">FecR family protein</fullName>
    </submittedName>
</protein>
<dbReference type="PANTHER" id="PTHR30273">
    <property type="entry name" value="PERIPLASMIC SIGNAL SENSOR AND SIGMA FACTOR ACTIVATOR FECR-RELATED"/>
    <property type="match status" value="1"/>
</dbReference>
<dbReference type="Pfam" id="PF04773">
    <property type="entry name" value="FecR"/>
    <property type="match status" value="1"/>
</dbReference>
<feature type="transmembrane region" description="Helical" evidence="1">
    <location>
        <begin position="93"/>
        <end position="112"/>
    </location>
</feature>
<evidence type="ECO:0000313" key="3">
    <source>
        <dbReference type="EMBL" id="MCZ8372069.1"/>
    </source>
</evidence>
<evidence type="ECO:0000313" key="4">
    <source>
        <dbReference type="Proteomes" id="UP001141933"/>
    </source>
</evidence>
<feature type="domain" description="FecR protein" evidence="2">
    <location>
        <begin position="129"/>
        <end position="214"/>
    </location>
</feature>
<comment type="caution">
    <text evidence="3">The sequence shown here is derived from an EMBL/GenBank/DDBJ whole genome shotgun (WGS) entry which is preliminary data.</text>
</comment>
<evidence type="ECO:0000259" key="2">
    <source>
        <dbReference type="Pfam" id="PF04773"/>
    </source>
</evidence>
<dbReference type="RefSeq" id="WP_269877159.1">
    <property type="nucleotide sequence ID" value="NZ_JAPZVM010000003.1"/>
</dbReference>
<dbReference type="PANTHER" id="PTHR30273:SF2">
    <property type="entry name" value="PROTEIN FECR"/>
    <property type="match status" value="1"/>
</dbReference>
<dbReference type="EMBL" id="JAPZVM010000003">
    <property type="protein sequence ID" value="MCZ8372069.1"/>
    <property type="molecule type" value="Genomic_DNA"/>
</dbReference>
<gene>
    <name evidence="3" type="ORF">O6P32_05010</name>
</gene>
<keyword evidence="1" id="KW-0472">Membrane</keyword>
<keyword evidence="1" id="KW-1133">Transmembrane helix</keyword>
<dbReference type="Proteomes" id="UP001141933">
    <property type="component" value="Unassembled WGS sequence"/>
</dbReference>
<organism evidence="3 4">
    <name type="scientific">Phocaeicola acetigenes</name>
    <dbReference type="NCBI Taxonomy" id="3016083"/>
    <lineage>
        <taxon>Bacteria</taxon>
        <taxon>Pseudomonadati</taxon>
        <taxon>Bacteroidota</taxon>
        <taxon>Bacteroidia</taxon>
        <taxon>Bacteroidales</taxon>
        <taxon>Bacteroidaceae</taxon>
        <taxon>Phocaeicola</taxon>
    </lineage>
</organism>
<reference evidence="3" key="1">
    <citation type="submission" date="2022-12" db="EMBL/GenBank/DDBJ databases">
        <title>Phocaeicola acetigenes sp. nov., isolated feces from a healthy human.</title>
        <authorList>
            <person name="Do H."/>
            <person name="Ha Y.B."/>
            <person name="Kim J.-S."/>
            <person name="Suh M.K."/>
            <person name="Kim H.S."/>
            <person name="Lee J.-S."/>
        </authorList>
    </citation>
    <scope>NUCLEOTIDE SEQUENCE</scope>
    <source>
        <strain evidence="3">KGMB11183</strain>
    </source>
</reference>
<accession>A0ABT4PG89</accession>
<sequence>MKYTEDYINELLAKYIAGETLSRQETDDIQEWIASHTQEYNRLVKLVSPQKPPVFNTEKAWERIEQHIDRSISQEKKVYSITDGKKKRVSMSVFYVAASVIILMVVSTLFFLKSQQTEEMWYANHSTVKEKIYLPDSSSVILYPNANVSYKSRGDKYAREIKLNGKAFFDVRKMNGRAFKVEAERILVEVLGTSFLVDAANDGKAGVYVKTGIVSVKSENNKVVIKANQKAELEHNVLKTGSIENPFQIFEEQPRSLSFTNVAIADVAAKIEQVIGLKIDVEKKLQNNKITSKINLDDVDAIVVELAFLCDCKYEVIEPGKHYKLYK</sequence>
<keyword evidence="4" id="KW-1185">Reference proteome</keyword>
<dbReference type="Gene3D" id="2.60.120.1440">
    <property type="match status" value="1"/>
</dbReference>